<dbReference type="GO" id="GO:0022857">
    <property type="term" value="F:transmembrane transporter activity"/>
    <property type="evidence" value="ECO:0007669"/>
    <property type="project" value="InterPro"/>
</dbReference>
<evidence type="ECO:0000256" key="2">
    <source>
        <dbReference type="ARBA" id="ARBA00022475"/>
    </source>
</evidence>
<dbReference type="Proteomes" id="UP000248544">
    <property type="component" value="Unassembled WGS sequence"/>
</dbReference>
<dbReference type="InterPro" id="IPR011701">
    <property type="entry name" value="MFS"/>
</dbReference>
<comment type="subcellular location">
    <subcellularLocation>
        <location evidence="1">Cell membrane</location>
        <topology evidence="1">Multi-pass membrane protein</topology>
    </subcellularLocation>
</comment>
<keyword evidence="3 7" id="KW-0812">Transmembrane</keyword>
<reference evidence="9 10" key="1">
    <citation type="submission" date="2018-01" db="EMBL/GenBank/DDBJ databases">
        <title>Draft genome sequence of Sphaerisporangium sp. 7K107.</title>
        <authorList>
            <person name="Sahin N."/>
            <person name="Saygin H."/>
            <person name="Ay H."/>
        </authorList>
    </citation>
    <scope>NUCLEOTIDE SEQUENCE [LARGE SCALE GENOMIC DNA]</scope>
    <source>
        <strain evidence="9 10">7K107</strain>
    </source>
</reference>
<evidence type="ECO:0000256" key="6">
    <source>
        <dbReference type="SAM" id="MobiDB-lite"/>
    </source>
</evidence>
<evidence type="ECO:0000256" key="3">
    <source>
        <dbReference type="ARBA" id="ARBA00022692"/>
    </source>
</evidence>
<feature type="domain" description="Major facilitator superfamily (MFS) profile" evidence="8">
    <location>
        <begin position="1"/>
        <end position="315"/>
    </location>
</feature>
<feature type="transmembrane region" description="Helical" evidence="7">
    <location>
        <begin position="146"/>
        <end position="168"/>
    </location>
</feature>
<evidence type="ECO:0000313" key="10">
    <source>
        <dbReference type="Proteomes" id="UP000248544"/>
    </source>
</evidence>
<feature type="transmembrane region" description="Helical" evidence="7">
    <location>
        <begin position="37"/>
        <end position="62"/>
    </location>
</feature>
<dbReference type="InterPro" id="IPR020846">
    <property type="entry name" value="MFS_dom"/>
</dbReference>
<dbReference type="InterPro" id="IPR050189">
    <property type="entry name" value="MFS_Efflux_Transporters"/>
</dbReference>
<feature type="region of interest" description="Disordered" evidence="6">
    <location>
        <begin position="1"/>
        <end position="23"/>
    </location>
</feature>
<evidence type="ECO:0000259" key="8">
    <source>
        <dbReference type="PROSITE" id="PS50850"/>
    </source>
</evidence>
<dbReference type="Gene3D" id="1.20.1250.20">
    <property type="entry name" value="MFS general substrate transporter like domains"/>
    <property type="match status" value="2"/>
</dbReference>
<feature type="transmembrane region" description="Helical" evidence="7">
    <location>
        <begin position="106"/>
        <end position="125"/>
    </location>
</feature>
<keyword evidence="4 7" id="KW-1133">Transmembrane helix</keyword>
<accession>A0A2W2HVX7</accession>
<sequence length="315" mass="30886">MPRETSTPATPAAPVVPPPPTASATRGNVVVALTGDYGLFLAARALTGAIQGLFIATAFTAGTAVVPPERMGRAIAVIISGVSVSAAVGVPLGTLIGQELGRRGSFTAIAVLATLMLIATSAVVPSVPGTGGGAGDQARYAFAPRVLAVLGLCFLVFASLYAALTYIVPYLEGVTGISGALIGVFVLVYGAATAVGSFSGGRFADQGAGRTLIVATIGAAVCLLALYLVGPVAFLVALVLPAWGLFAFVTAPSLQYRVVSLAGPGGALAQSLPASAINMGVAFGSFAGGAAIGGFTTSAAIITGLVIAVVAIPVA</sequence>
<keyword evidence="2" id="KW-1003">Cell membrane</keyword>
<feature type="transmembrane region" description="Helical" evidence="7">
    <location>
        <begin position="174"/>
        <end position="195"/>
    </location>
</feature>
<gene>
    <name evidence="9" type="ORF">C1I98_05010</name>
</gene>
<evidence type="ECO:0000256" key="4">
    <source>
        <dbReference type="ARBA" id="ARBA00022989"/>
    </source>
</evidence>
<evidence type="ECO:0000313" key="9">
    <source>
        <dbReference type="EMBL" id="PZG53988.1"/>
    </source>
</evidence>
<feature type="transmembrane region" description="Helical" evidence="7">
    <location>
        <begin position="74"/>
        <end position="94"/>
    </location>
</feature>
<proteinExistence type="predicted"/>
<feature type="compositionally biased region" description="Low complexity" evidence="6">
    <location>
        <begin position="1"/>
        <end position="13"/>
    </location>
</feature>
<comment type="caution">
    <text evidence="9">The sequence shown here is derived from an EMBL/GenBank/DDBJ whole genome shotgun (WGS) entry which is preliminary data.</text>
</comment>
<name>A0A2W2HVX7_9ACTN</name>
<evidence type="ECO:0000256" key="1">
    <source>
        <dbReference type="ARBA" id="ARBA00004651"/>
    </source>
</evidence>
<feature type="transmembrane region" description="Helical" evidence="7">
    <location>
        <begin position="234"/>
        <end position="254"/>
    </location>
</feature>
<keyword evidence="5 7" id="KW-0472">Membrane</keyword>
<dbReference type="Pfam" id="PF07690">
    <property type="entry name" value="MFS_1"/>
    <property type="match status" value="1"/>
</dbReference>
<feature type="transmembrane region" description="Helical" evidence="7">
    <location>
        <begin position="292"/>
        <end position="314"/>
    </location>
</feature>
<dbReference type="AlphaFoldDB" id="A0A2W2HVX7"/>
<feature type="transmembrane region" description="Helical" evidence="7">
    <location>
        <begin position="207"/>
        <end position="228"/>
    </location>
</feature>
<dbReference type="SUPFAM" id="SSF103473">
    <property type="entry name" value="MFS general substrate transporter"/>
    <property type="match status" value="1"/>
</dbReference>
<dbReference type="PROSITE" id="PS50850">
    <property type="entry name" value="MFS"/>
    <property type="match status" value="1"/>
</dbReference>
<dbReference type="InterPro" id="IPR036259">
    <property type="entry name" value="MFS_trans_sf"/>
</dbReference>
<dbReference type="GO" id="GO:0005886">
    <property type="term" value="C:plasma membrane"/>
    <property type="evidence" value="ECO:0007669"/>
    <property type="project" value="UniProtKB-SubCell"/>
</dbReference>
<evidence type="ECO:0000256" key="7">
    <source>
        <dbReference type="SAM" id="Phobius"/>
    </source>
</evidence>
<organism evidence="9 10">
    <name type="scientific">Spongiactinospora gelatinilytica</name>
    <dbReference type="NCBI Taxonomy" id="2666298"/>
    <lineage>
        <taxon>Bacteria</taxon>
        <taxon>Bacillati</taxon>
        <taxon>Actinomycetota</taxon>
        <taxon>Actinomycetes</taxon>
        <taxon>Streptosporangiales</taxon>
        <taxon>Streptosporangiaceae</taxon>
        <taxon>Spongiactinospora</taxon>
    </lineage>
</organism>
<protein>
    <recommendedName>
        <fullName evidence="8">Major facilitator superfamily (MFS) profile domain-containing protein</fullName>
    </recommendedName>
</protein>
<keyword evidence="10" id="KW-1185">Reference proteome</keyword>
<dbReference type="EMBL" id="POUA01000023">
    <property type="protein sequence ID" value="PZG53988.1"/>
    <property type="molecule type" value="Genomic_DNA"/>
</dbReference>
<dbReference type="PANTHER" id="PTHR43124:SF3">
    <property type="entry name" value="CHLORAMPHENICOL EFFLUX PUMP RV0191"/>
    <property type="match status" value="1"/>
</dbReference>
<dbReference type="PANTHER" id="PTHR43124">
    <property type="entry name" value="PURINE EFFLUX PUMP PBUE"/>
    <property type="match status" value="1"/>
</dbReference>
<evidence type="ECO:0000256" key="5">
    <source>
        <dbReference type="ARBA" id="ARBA00023136"/>
    </source>
</evidence>